<evidence type="ECO:0000313" key="2">
    <source>
        <dbReference type="EMBL" id="BFP54322.1"/>
    </source>
</evidence>
<evidence type="ECO:0000256" key="1">
    <source>
        <dbReference type="SAM" id="MobiDB-lite"/>
    </source>
</evidence>
<sequence length="113" mass="11895">MAGPRGLVARALSSEPGPGSGVRPQTPDGLEVVPGPVQWAAPGPGFRPQTPDGLEVVLPDGLEVAARSLASGAVLERRMWRYRARSVVRSWRPGGGGAGRDRRAVRQVSSRCC</sequence>
<name>A0AB33KP49_9ACTN</name>
<organism evidence="2">
    <name type="scientific">Streptomyces sp. CMC78</name>
    <dbReference type="NCBI Taxonomy" id="3231512"/>
    <lineage>
        <taxon>Bacteria</taxon>
        <taxon>Bacillati</taxon>
        <taxon>Actinomycetota</taxon>
        <taxon>Actinomycetes</taxon>
        <taxon>Kitasatosporales</taxon>
        <taxon>Streptomycetaceae</taxon>
        <taxon>Streptomyces</taxon>
    </lineage>
</organism>
<feature type="region of interest" description="Disordered" evidence="1">
    <location>
        <begin position="91"/>
        <end position="113"/>
    </location>
</feature>
<accession>A0AB33KP49</accession>
<proteinExistence type="predicted"/>
<reference evidence="2" key="1">
    <citation type="submission" date="2024-07" db="EMBL/GenBank/DDBJ databases">
        <title>Complete genome sequences of cellulolytic bacteria, Kitasatospora sp. CMC57 and Streptomyces sp. CMC78, isolated from Japanese agricultural soil.</title>
        <authorList>
            <person name="Hashimoto T."/>
            <person name="Ito M."/>
            <person name="Iwamoto M."/>
            <person name="Fukahori D."/>
            <person name="Shoda T."/>
            <person name="Sakoda M."/>
            <person name="Morohoshi T."/>
            <person name="Mitsuboshi M."/>
            <person name="Nishizawa T."/>
        </authorList>
    </citation>
    <scope>NUCLEOTIDE SEQUENCE</scope>
    <source>
        <strain evidence="2">CMC78</strain>
    </source>
</reference>
<dbReference type="EMBL" id="AP035884">
    <property type="protein sequence ID" value="BFP54322.1"/>
    <property type="molecule type" value="Genomic_DNA"/>
</dbReference>
<protein>
    <submittedName>
        <fullName evidence="2">Uncharacterized protein</fullName>
    </submittedName>
</protein>
<dbReference type="KEGG" id="stcm:SCMC78_41290"/>
<dbReference type="AlphaFoldDB" id="A0AB33KP49"/>
<feature type="region of interest" description="Disordered" evidence="1">
    <location>
        <begin position="1"/>
        <end position="29"/>
    </location>
</feature>
<gene>
    <name evidence="2" type="ORF">SCMC78_41290</name>
</gene>